<keyword evidence="2" id="KW-1133">Transmembrane helix</keyword>
<dbReference type="Proteomes" id="UP000422989">
    <property type="component" value="Chromosome"/>
</dbReference>
<organism evidence="3 4">
    <name type="scientific">Microbacterium oryzae</name>
    <dbReference type="NCBI Taxonomy" id="743009"/>
    <lineage>
        <taxon>Bacteria</taxon>
        <taxon>Bacillati</taxon>
        <taxon>Actinomycetota</taxon>
        <taxon>Actinomycetes</taxon>
        <taxon>Micrococcales</taxon>
        <taxon>Microbacteriaceae</taxon>
        <taxon>Microbacterium</taxon>
    </lineage>
</organism>
<feature type="transmembrane region" description="Helical" evidence="2">
    <location>
        <begin position="82"/>
        <end position="103"/>
    </location>
</feature>
<feature type="region of interest" description="Disordered" evidence="1">
    <location>
        <begin position="168"/>
        <end position="202"/>
    </location>
</feature>
<dbReference type="KEGG" id="moj:D7D94_03810"/>
<reference evidence="3 4" key="1">
    <citation type="submission" date="2018-09" db="EMBL/GenBank/DDBJ databases">
        <title>Whole genome sequencing of Microbacterium oryzae strain MB-10T.</title>
        <authorList>
            <person name="Das S.K."/>
        </authorList>
    </citation>
    <scope>NUCLEOTIDE SEQUENCE [LARGE SCALE GENOMIC DNA]</scope>
    <source>
        <strain evidence="3 4">MB-10</strain>
    </source>
</reference>
<evidence type="ECO:0000256" key="1">
    <source>
        <dbReference type="SAM" id="MobiDB-lite"/>
    </source>
</evidence>
<feature type="compositionally biased region" description="Basic and acidic residues" evidence="1">
    <location>
        <begin position="168"/>
        <end position="182"/>
    </location>
</feature>
<dbReference type="OrthoDB" id="4794414at2"/>
<feature type="transmembrane region" description="Helical" evidence="2">
    <location>
        <begin position="57"/>
        <end position="75"/>
    </location>
</feature>
<keyword evidence="2" id="KW-0812">Transmembrane</keyword>
<feature type="compositionally biased region" description="Basic and acidic residues" evidence="1">
    <location>
        <begin position="193"/>
        <end position="202"/>
    </location>
</feature>
<keyword evidence="4" id="KW-1185">Reference proteome</keyword>
<name>A0A6I6DS42_9MICO</name>
<evidence type="ECO:0000313" key="3">
    <source>
        <dbReference type="EMBL" id="QGU26886.1"/>
    </source>
</evidence>
<evidence type="ECO:0000256" key="2">
    <source>
        <dbReference type="SAM" id="Phobius"/>
    </source>
</evidence>
<evidence type="ECO:0000313" key="4">
    <source>
        <dbReference type="Proteomes" id="UP000422989"/>
    </source>
</evidence>
<keyword evidence="2" id="KW-0472">Membrane</keyword>
<feature type="transmembrane region" description="Helical" evidence="2">
    <location>
        <begin position="138"/>
        <end position="160"/>
    </location>
</feature>
<sequence length="202" mass="20187">MTAPGRTTATSARGRSIAVLAALVGGALALIGSTQTWLTASVAEAVLPVSGAEAVSVLRPLALAALALSLVLAIVGLALRYVLAAVAIAVGGAISWLSLNVALAPSASAASSVVTEHTGIAGDAAIADLVQGIALTPWPATTAAAGMVVVAAGVWTFATAHRWKRSGRKYEKGGSRAGRDEAAPLDAIDSWDDLSRGDDPTR</sequence>
<dbReference type="AlphaFoldDB" id="A0A6I6DS42"/>
<protein>
    <submittedName>
        <fullName evidence="3">Peptidase</fullName>
    </submittedName>
</protein>
<dbReference type="InterPro" id="IPR019051">
    <property type="entry name" value="Trp_biosyn_TM_oprn/chp"/>
</dbReference>
<accession>A0A6I6DS42</accession>
<gene>
    <name evidence="3" type="ORF">D7D94_03810</name>
</gene>
<feature type="transmembrane region" description="Helical" evidence="2">
    <location>
        <begin position="16"/>
        <end position="37"/>
    </location>
</feature>
<dbReference type="RefSeq" id="WP_156241314.1">
    <property type="nucleotide sequence ID" value="NZ_BAAAZL010000002.1"/>
</dbReference>
<proteinExistence type="predicted"/>
<dbReference type="Pfam" id="PF09534">
    <property type="entry name" value="Trp_oprn_chp"/>
    <property type="match status" value="1"/>
</dbReference>
<dbReference type="EMBL" id="CP032550">
    <property type="protein sequence ID" value="QGU26886.1"/>
    <property type="molecule type" value="Genomic_DNA"/>
</dbReference>